<dbReference type="Proteomes" id="UP001161422">
    <property type="component" value="Unassembled WGS sequence"/>
</dbReference>
<dbReference type="EMBL" id="BSNC01000005">
    <property type="protein sequence ID" value="GLP96638.1"/>
    <property type="molecule type" value="Genomic_DNA"/>
</dbReference>
<gene>
    <name evidence="5" type="ORF">GCM10007895_19440</name>
</gene>
<accession>A0AA37RX72</accession>
<dbReference type="InterPro" id="IPR045851">
    <property type="entry name" value="AMP-bd_C_sf"/>
</dbReference>
<reference evidence="5" key="1">
    <citation type="journal article" date="2014" name="Int. J. Syst. Evol. Microbiol.">
        <title>Complete genome sequence of Corynebacterium casei LMG S-19264T (=DSM 44701T), isolated from a smear-ripened cheese.</title>
        <authorList>
            <consortium name="US DOE Joint Genome Institute (JGI-PGF)"/>
            <person name="Walter F."/>
            <person name="Albersmeier A."/>
            <person name="Kalinowski J."/>
            <person name="Ruckert C."/>
        </authorList>
    </citation>
    <scope>NUCLEOTIDE SEQUENCE</scope>
    <source>
        <strain evidence="5">NBRC 101628</strain>
    </source>
</reference>
<dbReference type="SUPFAM" id="SSF56801">
    <property type="entry name" value="Acetyl-CoA synthetase-like"/>
    <property type="match status" value="1"/>
</dbReference>
<dbReference type="Pfam" id="PF00501">
    <property type="entry name" value="AMP-binding"/>
    <property type="match status" value="1"/>
</dbReference>
<dbReference type="PANTHER" id="PTHR24096:SF149">
    <property type="entry name" value="AMP-BINDING DOMAIN-CONTAINING PROTEIN-RELATED"/>
    <property type="match status" value="1"/>
</dbReference>
<dbReference type="InterPro" id="IPR020845">
    <property type="entry name" value="AMP-binding_CS"/>
</dbReference>
<proteinExistence type="inferred from homology"/>
<feature type="domain" description="AMP-binding enzyme C-terminal" evidence="4">
    <location>
        <begin position="484"/>
        <end position="558"/>
    </location>
</feature>
<evidence type="ECO:0000313" key="6">
    <source>
        <dbReference type="Proteomes" id="UP001161422"/>
    </source>
</evidence>
<evidence type="ECO:0000259" key="3">
    <source>
        <dbReference type="Pfam" id="PF00501"/>
    </source>
</evidence>
<dbReference type="AlphaFoldDB" id="A0AA37RX72"/>
<dbReference type="PROSITE" id="PS00455">
    <property type="entry name" value="AMP_BINDING"/>
    <property type="match status" value="1"/>
</dbReference>
<keyword evidence="6" id="KW-1185">Reference proteome</keyword>
<evidence type="ECO:0000313" key="5">
    <source>
        <dbReference type="EMBL" id="GLP96638.1"/>
    </source>
</evidence>
<evidence type="ECO:0000259" key="4">
    <source>
        <dbReference type="Pfam" id="PF13193"/>
    </source>
</evidence>
<organism evidence="5 6">
    <name type="scientific">Paraferrimonas sedimenticola</name>
    <dbReference type="NCBI Taxonomy" id="375674"/>
    <lineage>
        <taxon>Bacteria</taxon>
        <taxon>Pseudomonadati</taxon>
        <taxon>Pseudomonadota</taxon>
        <taxon>Gammaproteobacteria</taxon>
        <taxon>Alteromonadales</taxon>
        <taxon>Ferrimonadaceae</taxon>
        <taxon>Paraferrimonas</taxon>
    </lineage>
</organism>
<sequence length="568" mass="63267">MKHPQSLDSISQGCQQYWPPGAPTQAQYPIGRRPLNQYLAHWAQQVPNKSALEFYGYSLSFAELDALSNQFAHYLASIGIVKGDRVALYLPNCPQFNIAYFGVMKAGAIHVPVSPLSKQMELMHQLGDSQPKAVVSFDRLLEFMQPVCEQLNIDNLLVTSISELRPEQPTIPLPELFDAAKLDPVGGQVDFFSAIKDMPSSAPSVKVELDDVAALNYTGGTTGLPKGCVHTHANIIDTVAAYSPLVYGDYDGNASEQVMCTFLPEFWIAGENTGILFPMFSGNTLVLLARWDCVAFLEAVEHYQVNVCNLLVDSIDEILNHPLVNDFNLESLNCTPCISFIKKLNPDYRQRWRELTGTTLFEAAYGMTETHTCDTFTKGFQEDNFDLKIEPAFVGMPVPGTQFKICDLASEQELPIGSEGEIWIKSPTLFQGYWNKPEDNQRLLKDGWFRTGDLGMITEHGFVRYLGRFKEMIKVNGMSVFPTEIEAMLGQNEAIAACGVIGRKDTKKGQVPVAFLTLKPGAKQSEAELNQWARNAMAVYKVPEIRILQQLPMTATGKVRKKDLEDLL</sequence>
<dbReference type="InterPro" id="IPR025110">
    <property type="entry name" value="AMP-bd_C"/>
</dbReference>
<dbReference type="GO" id="GO:0016405">
    <property type="term" value="F:CoA-ligase activity"/>
    <property type="evidence" value="ECO:0007669"/>
    <property type="project" value="TreeGrafter"/>
</dbReference>
<evidence type="ECO:0000256" key="1">
    <source>
        <dbReference type="ARBA" id="ARBA00006432"/>
    </source>
</evidence>
<feature type="domain" description="AMP-dependent synthetase/ligase" evidence="3">
    <location>
        <begin position="40"/>
        <end position="434"/>
    </location>
</feature>
<comment type="caution">
    <text evidence="5">The sequence shown here is derived from an EMBL/GenBank/DDBJ whole genome shotgun (WGS) entry which is preliminary data.</text>
</comment>
<dbReference type="Gene3D" id="3.40.50.12780">
    <property type="entry name" value="N-terminal domain of ligase-like"/>
    <property type="match status" value="1"/>
</dbReference>
<dbReference type="InterPro" id="IPR000873">
    <property type="entry name" value="AMP-dep_synth/lig_dom"/>
</dbReference>
<name>A0AA37RX72_9GAMM</name>
<dbReference type="PANTHER" id="PTHR24096">
    <property type="entry name" value="LONG-CHAIN-FATTY-ACID--COA LIGASE"/>
    <property type="match status" value="1"/>
</dbReference>
<reference evidence="5" key="2">
    <citation type="submission" date="2023-01" db="EMBL/GenBank/DDBJ databases">
        <title>Draft genome sequence of Paraferrimonas sedimenticola strain NBRC 101628.</title>
        <authorList>
            <person name="Sun Q."/>
            <person name="Mori K."/>
        </authorList>
    </citation>
    <scope>NUCLEOTIDE SEQUENCE</scope>
    <source>
        <strain evidence="5">NBRC 101628</strain>
    </source>
</reference>
<comment type="similarity">
    <text evidence="1">Belongs to the ATP-dependent AMP-binding enzyme family.</text>
</comment>
<dbReference type="Pfam" id="PF13193">
    <property type="entry name" value="AMP-binding_C"/>
    <property type="match status" value="1"/>
</dbReference>
<dbReference type="Gene3D" id="3.30.300.30">
    <property type="match status" value="1"/>
</dbReference>
<keyword evidence="2" id="KW-0436">Ligase</keyword>
<dbReference type="NCBIfam" id="NF004822">
    <property type="entry name" value="PRK06178.1"/>
    <property type="match status" value="1"/>
</dbReference>
<dbReference type="RefSeq" id="WP_095503966.1">
    <property type="nucleotide sequence ID" value="NZ_BSNC01000005.1"/>
</dbReference>
<protein>
    <submittedName>
        <fullName evidence="5">Acyl-CoA synthetase</fullName>
    </submittedName>
</protein>
<dbReference type="InterPro" id="IPR042099">
    <property type="entry name" value="ANL_N_sf"/>
</dbReference>
<evidence type="ECO:0000256" key="2">
    <source>
        <dbReference type="ARBA" id="ARBA00022598"/>
    </source>
</evidence>